<dbReference type="RefSeq" id="WP_343884182.1">
    <property type="nucleotide sequence ID" value="NZ_BAAAKI010000001.1"/>
</dbReference>
<name>A0ABW1X2V2_9ACTN</name>
<evidence type="ECO:0000313" key="9">
    <source>
        <dbReference type="Proteomes" id="UP001596266"/>
    </source>
</evidence>
<evidence type="ECO:0000256" key="1">
    <source>
        <dbReference type="ARBA" id="ARBA00004651"/>
    </source>
</evidence>
<evidence type="ECO:0000256" key="7">
    <source>
        <dbReference type="RuleBase" id="RU362048"/>
    </source>
</evidence>
<dbReference type="PANTHER" id="PTHR33508:SF10">
    <property type="entry name" value="UPF0056 INNER MEMBRANE PROTEIN YHGN"/>
    <property type="match status" value="1"/>
</dbReference>
<evidence type="ECO:0000313" key="8">
    <source>
        <dbReference type="EMBL" id="MFC6396819.1"/>
    </source>
</evidence>
<evidence type="ECO:0000256" key="2">
    <source>
        <dbReference type="ARBA" id="ARBA00009784"/>
    </source>
</evidence>
<gene>
    <name evidence="8" type="ORF">ACFP57_07450</name>
</gene>
<keyword evidence="9" id="KW-1185">Reference proteome</keyword>
<dbReference type="EMBL" id="JBHSUA010000015">
    <property type="protein sequence ID" value="MFC6396819.1"/>
    <property type="molecule type" value="Genomic_DNA"/>
</dbReference>
<comment type="caution">
    <text evidence="8">The sequence shown here is derived from an EMBL/GenBank/DDBJ whole genome shotgun (WGS) entry which is preliminary data.</text>
</comment>
<evidence type="ECO:0000256" key="5">
    <source>
        <dbReference type="ARBA" id="ARBA00022989"/>
    </source>
</evidence>
<sequence length="198" mass="21605">MSLLSAATLLFLVMDPVGNVPMFLTALRKVAPARKQRVIVRELLIALVIMVAFLFAGQGMLAYLHVSKEALTTAGGVILLLIALKMIFPTPETTLEEPVAGDEPFIVPLAVPYTAGPSVLATEILLMSQDPGRWYVWLGALLVAWTLSAGILYCSGFLERILGERVLTALERLMGMILVLVAVQQLLDGIQQFFLVQR</sequence>
<evidence type="ECO:0000256" key="6">
    <source>
        <dbReference type="ARBA" id="ARBA00023136"/>
    </source>
</evidence>
<keyword evidence="5 7" id="KW-1133">Transmembrane helix</keyword>
<comment type="similarity">
    <text evidence="2 7">Belongs to the UPF0056 (MarC) family.</text>
</comment>
<dbReference type="Pfam" id="PF01914">
    <property type="entry name" value="MarC"/>
    <property type="match status" value="1"/>
</dbReference>
<organism evidence="8 9">
    <name type="scientific">Luteococcus sanguinis</name>
    <dbReference type="NCBI Taxonomy" id="174038"/>
    <lineage>
        <taxon>Bacteria</taxon>
        <taxon>Bacillati</taxon>
        <taxon>Actinomycetota</taxon>
        <taxon>Actinomycetes</taxon>
        <taxon>Propionibacteriales</taxon>
        <taxon>Propionibacteriaceae</taxon>
        <taxon>Luteococcus</taxon>
    </lineage>
</organism>
<proteinExistence type="inferred from homology"/>
<feature type="transmembrane region" description="Helical" evidence="7">
    <location>
        <begin position="134"/>
        <end position="154"/>
    </location>
</feature>
<reference evidence="9" key="1">
    <citation type="journal article" date="2019" name="Int. J. Syst. Evol. Microbiol.">
        <title>The Global Catalogue of Microorganisms (GCM) 10K type strain sequencing project: providing services to taxonomists for standard genome sequencing and annotation.</title>
        <authorList>
            <consortium name="The Broad Institute Genomics Platform"/>
            <consortium name="The Broad Institute Genome Sequencing Center for Infectious Disease"/>
            <person name="Wu L."/>
            <person name="Ma J."/>
        </authorList>
    </citation>
    <scope>NUCLEOTIDE SEQUENCE [LARGE SCALE GENOMIC DNA]</scope>
    <source>
        <strain evidence="9">CGMCC 1.15277</strain>
    </source>
</reference>
<dbReference type="Proteomes" id="UP001596266">
    <property type="component" value="Unassembled WGS sequence"/>
</dbReference>
<dbReference type="NCBIfam" id="TIGR00427">
    <property type="entry name" value="NAAT family transporter"/>
    <property type="match status" value="1"/>
</dbReference>
<comment type="caution">
    <text evidence="7">Lacks conserved residue(s) required for the propagation of feature annotation.</text>
</comment>
<evidence type="ECO:0000256" key="3">
    <source>
        <dbReference type="ARBA" id="ARBA00022475"/>
    </source>
</evidence>
<keyword evidence="4 7" id="KW-0812">Transmembrane</keyword>
<accession>A0ABW1X2V2</accession>
<comment type="subcellular location">
    <subcellularLocation>
        <location evidence="1 7">Cell membrane</location>
        <topology evidence="1 7">Multi-pass membrane protein</topology>
    </subcellularLocation>
</comment>
<evidence type="ECO:0000256" key="4">
    <source>
        <dbReference type="ARBA" id="ARBA00022692"/>
    </source>
</evidence>
<protein>
    <recommendedName>
        <fullName evidence="7">UPF0056 membrane protein</fullName>
    </recommendedName>
</protein>
<keyword evidence="6 7" id="KW-0472">Membrane</keyword>
<dbReference type="InterPro" id="IPR002771">
    <property type="entry name" value="Multi_antbiot-R_MarC"/>
</dbReference>
<feature type="transmembrane region" description="Helical" evidence="7">
    <location>
        <begin position="43"/>
        <end position="63"/>
    </location>
</feature>
<keyword evidence="3" id="KW-1003">Cell membrane</keyword>
<dbReference type="PANTHER" id="PTHR33508">
    <property type="entry name" value="UPF0056 MEMBRANE PROTEIN YHCE"/>
    <property type="match status" value="1"/>
</dbReference>